<feature type="transmembrane region" description="Helical" evidence="2">
    <location>
        <begin position="375"/>
        <end position="399"/>
    </location>
</feature>
<feature type="compositionally biased region" description="Low complexity" evidence="1">
    <location>
        <begin position="477"/>
        <end position="488"/>
    </location>
</feature>
<feature type="region of interest" description="Disordered" evidence="1">
    <location>
        <begin position="413"/>
        <end position="570"/>
    </location>
</feature>
<feature type="transmembrane region" description="Helical" evidence="2">
    <location>
        <begin position="341"/>
        <end position="363"/>
    </location>
</feature>
<feature type="transmembrane region" description="Helical" evidence="2">
    <location>
        <begin position="34"/>
        <end position="54"/>
    </location>
</feature>
<dbReference type="OrthoDB" id="4775522at2"/>
<dbReference type="EMBL" id="CCSD01000096">
    <property type="protein sequence ID" value="CDZ91212.1"/>
    <property type="molecule type" value="Genomic_DNA"/>
</dbReference>
<feature type="transmembrane region" description="Helical" evidence="2">
    <location>
        <begin position="238"/>
        <end position="263"/>
    </location>
</feature>
<feature type="transmembrane region" description="Helical" evidence="2">
    <location>
        <begin position="159"/>
        <end position="178"/>
    </location>
</feature>
<name>A0A098BSL1_9NOCA</name>
<accession>A0A098BSL1</accession>
<feature type="transmembrane region" description="Helical" evidence="2">
    <location>
        <begin position="206"/>
        <end position="226"/>
    </location>
</feature>
<feature type="transmembrane region" description="Helical" evidence="2">
    <location>
        <begin position="275"/>
        <end position="294"/>
    </location>
</feature>
<feature type="region of interest" description="Disordered" evidence="1">
    <location>
        <begin position="1"/>
        <end position="20"/>
    </location>
</feature>
<evidence type="ECO:0000313" key="3">
    <source>
        <dbReference type="EMBL" id="CDZ91212.1"/>
    </source>
</evidence>
<feature type="transmembrane region" description="Helical" evidence="2">
    <location>
        <begin position="125"/>
        <end position="144"/>
    </location>
</feature>
<dbReference type="InterPro" id="IPR045931">
    <property type="entry name" value="DUF6350"/>
</dbReference>
<keyword evidence="2" id="KW-1133">Transmembrane helix</keyword>
<dbReference type="eggNOG" id="COG2311">
    <property type="taxonomic scope" value="Bacteria"/>
</dbReference>
<dbReference type="AlphaFoldDB" id="A0A098BSL1"/>
<evidence type="ECO:0000256" key="2">
    <source>
        <dbReference type="SAM" id="Phobius"/>
    </source>
</evidence>
<feature type="transmembrane region" description="Helical" evidence="2">
    <location>
        <begin position="300"/>
        <end position="321"/>
    </location>
</feature>
<keyword evidence="2" id="KW-0472">Membrane</keyword>
<proteinExistence type="predicted"/>
<dbReference type="Pfam" id="PF19877">
    <property type="entry name" value="DUF6350"/>
    <property type="match status" value="1"/>
</dbReference>
<dbReference type="RefSeq" id="WP_040274393.1">
    <property type="nucleotide sequence ID" value="NZ_JAWLJY010000004.1"/>
</dbReference>
<feature type="compositionally biased region" description="Basic and acidic residues" evidence="1">
    <location>
        <begin position="540"/>
        <end position="551"/>
    </location>
</feature>
<protein>
    <submittedName>
        <fullName evidence="3">Uncharacterized protein</fullName>
    </submittedName>
</protein>
<evidence type="ECO:0000313" key="4">
    <source>
        <dbReference type="Proteomes" id="UP000042997"/>
    </source>
</evidence>
<gene>
    <name evidence="3" type="ORF">RHRU231_810013</name>
</gene>
<reference evidence="3 4" key="1">
    <citation type="journal article" date="2014" name="Genome Announc.">
        <title>Draft Genome Sequence of Propane- and Butane-Oxidizing Actinobacterium Rhodococcus ruber IEGM 231.</title>
        <authorList>
            <person name="Ivshina I.B."/>
            <person name="Kuyukina M.S."/>
            <person name="Krivoruchko A.V."/>
            <person name="Barbe V."/>
            <person name="Fischer C."/>
        </authorList>
    </citation>
    <scope>NUCLEOTIDE SEQUENCE [LARGE SCALE GENOMIC DNA]</scope>
</reference>
<dbReference type="Proteomes" id="UP000042997">
    <property type="component" value="Unassembled WGS sequence"/>
</dbReference>
<feature type="transmembrane region" description="Helical" evidence="2">
    <location>
        <begin position="74"/>
        <end position="97"/>
    </location>
</feature>
<evidence type="ECO:0000256" key="1">
    <source>
        <dbReference type="SAM" id="MobiDB-lite"/>
    </source>
</evidence>
<keyword evidence="2" id="KW-0812">Transmembrane</keyword>
<feature type="compositionally biased region" description="Acidic residues" evidence="1">
    <location>
        <begin position="489"/>
        <end position="523"/>
    </location>
</feature>
<sequence length="570" mass="58131">MTSTLGRSDRHTTPEGTPVEPEQLRILLGTAAKVPAVTLALIATLVVTTMVAASSDLTGIYAAIAGSWLALHQVTLTIDGVPLGVLPLLPTAVLVWLTARAARSATDGVVALGGRPLDRRNASRIAAATLAGPTVITVAALIVIQDAASVLPVVTPNPASALAWVTALYLVGAGLGIGSRTWRPLASRYGVPNWLVAAVRPAARTVLGMFAAGGVVTVLALLWSWTVVGDLIGRGGGAVGALGLTVLSVLYLPNVLIGAAAVVTGSTVQFGDVRVSLFEATGGDLPALPVLAVIPPGPAAPFWPVLLAVPATVGALLGRYVARCHLEARARGERVSSTDAALTVVAAAALAGATTALATWAAGGPLGVFGVVGGNWWLAGVLVFAWTGLLGLVTSQLLLWREHRLAAVEAARQSAAEEKLTDDEVAGEQLADEEPGDEAAEGPGDEPDENPDDDVRELEAAPAADVLDAEIVEDDPSAAADTPVAADPDTADPDTEDADTEDADTEDADTEDADTEDPDTEDPVAERTDVDATIEDAADEPARPVERDRDAGAPPEPNGDLPEGATPPKG</sequence>
<organism evidence="3 4">
    <name type="scientific">Rhodococcus ruber</name>
    <dbReference type="NCBI Taxonomy" id="1830"/>
    <lineage>
        <taxon>Bacteria</taxon>
        <taxon>Bacillati</taxon>
        <taxon>Actinomycetota</taxon>
        <taxon>Actinomycetes</taxon>
        <taxon>Mycobacteriales</taxon>
        <taxon>Nocardiaceae</taxon>
        <taxon>Rhodococcus</taxon>
    </lineage>
</organism>
<feature type="compositionally biased region" description="Acidic residues" evidence="1">
    <location>
        <begin position="467"/>
        <end position="476"/>
    </location>
</feature>
<feature type="compositionally biased region" description="Acidic residues" evidence="1">
    <location>
        <begin position="420"/>
        <end position="456"/>
    </location>
</feature>